<dbReference type="STRING" id="1035309.A0A2C5XID3"/>
<dbReference type="Proteomes" id="UP000222788">
    <property type="component" value="Unassembled WGS sequence"/>
</dbReference>
<evidence type="ECO:0000313" key="2">
    <source>
        <dbReference type="EMBL" id="PHH55531.1"/>
    </source>
</evidence>
<evidence type="ECO:0000313" key="3">
    <source>
        <dbReference type="Proteomes" id="UP000222788"/>
    </source>
</evidence>
<evidence type="ECO:0000256" key="1">
    <source>
        <dbReference type="SAM" id="MobiDB-lite"/>
    </source>
</evidence>
<feature type="region of interest" description="Disordered" evidence="1">
    <location>
        <begin position="52"/>
        <end position="81"/>
    </location>
</feature>
<proteinExistence type="predicted"/>
<dbReference type="EMBL" id="APWK03000010">
    <property type="protein sequence ID" value="PHH55531.1"/>
    <property type="molecule type" value="Genomic_DNA"/>
</dbReference>
<dbReference type="AlphaFoldDB" id="A0A2C5XID3"/>
<gene>
    <name evidence="2" type="ORF">CFIMG_001381RA</name>
</gene>
<sequence length="81" mass="9075">MSKDYPCANYYGHIHCSNRVTGFGDRCKLCTLMNEGASMNPDLLNREQRFHGVPLDSSHGHSQRHTHLVASDGRAAHMQHA</sequence>
<reference evidence="2 3" key="1">
    <citation type="journal article" date="2013" name="Fungal Biol.">
        <title>Analysis of microsatellite markers in the genome of the plant pathogen Ceratocystis fimbriata.</title>
        <authorList>
            <person name="Simpson M.C."/>
            <person name="Wilken P.M."/>
            <person name="Coetzee M.P."/>
            <person name="Wingfield M.J."/>
            <person name="Wingfield B.D."/>
        </authorList>
    </citation>
    <scope>NUCLEOTIDE SEQUENCE [LARGE SCALE GENOMIC DNA]</scope>
    <source>
        <strain evidence="2 3">CBS 114723</strain>
    </source>
</reference>
<protein>
    <submittedName>
        <fullName evidence="2">Uncharacterized protein</fullName>
    </submittedName>
</protein>
<reference evidence="2 3" key="2">
    <citation type="journal article" date="2013" name="IMA Fungus">
        <title>IMA Genome-F 1: Ceratocystis fimbriata: Draft nuclear genome sequence for the plant pathogen, Ceratocystis fimbriata.</title>
        <authorList>
            <person name="Wilken P.M."/>
            <person name="Steenkamp E.T."/>
            <person name="Wingfield M.J."/>
            <person name="de Beer Z.W."/>
            <person name="Wingfield B.D."/>
        </authorList>
    </citation>
    <scope>NUCLEOTIDE SEQUENCE [LARGE SCALE GENOMIC DNA]</scope>
    <source>
        <strain evidence="2 3">CBS 114723</strain>
    </source>
</reference>
<accession>A0A2C5XID3</accession>
<keyword evidence="3" id="KW-1185">Reference proteome</keyword>
<dbReference type="OrthoDB" id="5234231at2759"/>
<comment type="caution">
    <text evidence="2">The sequence shown here is derived from an EMBL/GenBank/DDBJ whole genome shotgun (WGS) entry which is preliminary data.</text>
</comment>
<organism evidence="2 3">
    <name type="scientific">Ceratocystis fimbriata CBS 114723</name>
    <dbReference type="NCBI Taxonomy" id="1035309"/>
    <lineage>
        <taxon>Eukaryota</taxon>
        <taxon>Fungi</taxon>
        <taxon>Dikarya</taxon>
        <taxon>Ascomycota</taxon>
        <taxon>Pezizomycotina</taxon>
        <taxon>Sordariomycetes</taxon>
        <taxon>Hypocreomycetidae</taxon>
        <taxon>Microascales</taxon>
        <taxon>Ceratocystidaceae</taxon>
        <taxon>Ceratocystis</taxon>
    </lineage>
</organism>
<name>A0A2C5XID3_9PEZI</name>